<dbReference type="EMBL" id="JAHLQT010006356">
    <property type="protein sequence ID" value="KAG7175005.1"/>
    <property type="molecule type" value="Genomic_DNA"/>
</dbReference>
<dbReference type="SMART" id="SM00213">
    <property type="entry name" value="UBQ"/>
    <property type="match status" value="1"/>
</dbReference>
<evidence type="ECO:0000256" key="1">
    <source>
        <dbReference type="SAM" id="MobiDB-lite"/>
    </source>
</evidence>
<dbReference type="InterPro" id="IPR040352">
    <property type="entry name" value="TMUB1/2"/>
</dbReference>
<dbReference type="PANTHER" id="PTHR14557:SF5">
    <property type="entry name" value="UBIQUITIN-LIKE DOMAIN-CONTAINING PROTEIN"/>
    <property type="match status" value="1"/>
</dbReference>
<gene>
    <name evidence="4" type="primary">Tmub1-L</name>
    <name evidence="4" type="ORF">Hamer_G015214</name>
</gene>
<keyword evidence="5" id="KW-1185">Reference proteome</keyword>
<dbReference type="Gene3D" id="3.10.20.90">
    <property type="entry name" value="Phosphatidylinositol 3-kinase Catalytic Subunit, Chain A, domain 1"/>
    <property type="match status" value="1"/>
</dbReference>
<evidence type="ECO:0000313" key="4">
    <source>
        <dbReference type="EMBL" id="KAG7175005.1"/>
    </source>
</evidence>
<feature type="transmembrane region" description="Helical" evidence="2">
    <location>
        <begin position="296"/>
        <end position="316"/>
    </location>
</feature>
<dbReference type="Pfam" id="PF00240">
    <property type="entry name" value="ubiquitin"/>
    <property type="match status" value="1"/>
</dbReference>
<evidence type="ECO:0000259" key="3">
    <source>
        <dbReference type="PROSITE" id="PS50053"/>
    </source>
</evidence>
<organism evidence="4 5">
    <name type="scientific">Homarus americanus</name>
    <name type="common">American lobster</name>
    <dbReference type="NCBI Taxonomy" id="6706"/>
    <lineage>
        <taxon>Eukaryota</taxon>
        <taxon>Metazoa</taxon>
        <taxon>Ecdysozoa</taxon>
        <taxon>Arthropoda</taxon>
        <taxon>Crustacea</taxon>
        <taxon>Multicrustacea</taxon>
        <taxon>Malacostraca</taxon>
        <taxon>Eumalacostraca</taxon>
        <taxon>Eucarida</taxon>
        <taxon>Decapoda</taxon>
        <taxon>Pleocyemata</taxon>
        <taxon>Astacidea</taxon>
        <taxon>Nephropoidea</taxon>
        <taxon>Nephropidae</taxon>
        <taxon>Homarus</taxon>
    </lineage>
</organism>
<dbReference type="SUPFAM" id="SSF54236">
    <property type="entry name" value="Ubiquitin-like"/>
    <property type="match status" value="1"/>
</dbReference>
<dbReference type="CDD" id="cd17057">
    <property type="entry name" value="Ubl_TMUB1_like"/>
    <property type="match status" value="1"/>
</dbReference>
<keyword evidence="2" id="KW-1133">Transmembrane helix</keyword>
<feature type="compositionally biased region" description="Acidic residues" evidence="1">
    <location>
        <begin position="1"/>
        <end position="14"/>
    </location>
</feature>
<protein>
    <submittedName>
        <fullName evidence="4">Transmembrane and ubiquitin-like domain-containing protein 1-like</fullName>
    </submittedName>
</protein>
<feature type="transmembrane region" description="Helical" evidence="2">
    <location>
        <begin position="323"/>
        <end position="347"/>
    </location>
</feature>
<dbReference type="AlphaFoldDB" id="A0A8J5TIE5"/>
<feature type="compositionally biased region" description="Low complexity" evidence="1">
    <location>
        <begin position="178"/>
        <end position="189"/>
    </location>
</feature>
<feature type="compositionally biased region" description="Polar residues" evidence="1">
    <location>
        <begin position="47"/>
        <end position="94"/>
    </location>
</feature>
<keyword evidence="2 4" id="KW-0812">Transmembrane</keyword>
<feature type="compositionally biased region" description="Basic and acidic residues" evidence="1">
    <location>
        <begin position="95"/>
        <end position="108"/>
    </location>
</feature>
<keyword evidence="2" id="KW-0472">Membrane</keyword>
<proteinExistence type="predicted"/>
<dbReference type="PROSITE" id="PS50053">
    <property type="entry name" value="UBIQUITIN_2"/>
    <property type="match status" value="1"/>
</dbReference>
<name>A0A8J5TIE5_HOMAM</name>
<feature type="domain" description="Ubiquitin-like" evidence="3">
    <location>
        <begin position="203"/>
        <end position="279"/>
    </location>
</feature>
<feature type="region of interest" description="Disordered" evidence="1">
    <location>
        <begin position="1"/>
        <end position="111"/>
    </location>
</feature>
<feature type="region of interest" description="Disordered" evidence="1">
    <location>
        <begin position="178"/>
        <end position="201"/>
    </location>
</feature>
<accession>A0A8J5TIE5</accession>
<comment type="caution">
    <text evidence="4">The sequence shown here is derived from an EMBL/GenBank/DDBJ whole genome shotgun (WGS) entry which is preliminary data.</text>
</comment>
<evidence type="ECO:0000256" key="2">
    <source>
        <dbReference type="SAM" id="Phobius"/>
    </source>
</evidence>
<dbReference type="Proteomes" id="UP000747542">
    <property type="component" value="Unassembled WGS sequence"/>
</dbReference>
<sequence>MKESGESEVSDAAEMEGPQRTGGELTDGSQNGEVCDMSTPLSDEISKSSVQKSDNKDNTTTSGNAQSDQCLSQGASEGSITNQSTDSSIPSHVSPSEKLRESIPEMEVRKRRLQQFISMGGSTACSETHSDASSGIALEPTEVRNEQSCAQDKISATSDSSVGEEAYIPVVKTTETFSSSSSAADATSSLKEDGEDKRPPGSIRIRLKFLDETQRFVFALLTEQVGSFKRQHFSIEMDANRRIRLIFNGQLLSQDNSTLAQYGLFDNCVVHCHVSQPQQMNRGQSGELAAQEEEEAYVSGLLAPLLYCVMVVMWYLRYEYGHLFNTMSTVILLFLTALLLISTYLLYITQHVPDNGTSAQISARPQTETQSTL</sequence>
<dbReference type="GO" id="GO:0036503">
    <property type="term" value="P:ERAD pathway"/>
    <property type="evidence" value="ECO:0007669"/>
    <property type="project" value="InterPro"/>
</dbReference>
<dbReference type="PANTHER" id="PTHR14557">
    <property type="entry name" value="PROTEIN C7ORF21"/>
    <property type="match status" value="1"/>
</dbReference>
<evidence type="ECO:0000313" key="5">
    <source>
        <dbReference type="Proteomes" id="UP000747542"/>
    </source>
</evidence>
<dbReference type="InterPro" id="IPR000626">
    <property type="entry name" value="Ubiquitin-like_dom"/>
</dbReference>
<dbReference type="InterPro" id="IPR029071">
    <property type="entry name" value="Ubiquitin-like_domsf"/>
</dbReference>
<feature type="compositionally biased region" description="Basic and acidic residues" evidence="1">
    <location>
        <begin position="190"/>
        <end position="199"/>
    </location>
</feature>
<reference evidence="4" key="1">
    <citation type="journal article" date="2021" name="Sci. Adv.">
        <title>The American lobster genome reveals insights on longevity, neural, and immune adaptations.</title>
        <authorList>
            <person name="Polinski J.M."/>
            <person name="Zimin A.V."/>
            <person name="Clark K.F."/>
            <person name="Kohn A.B."/>
            <person name="Sadowski N."/>
            <person name="Timp W."/>
            <person name="Ptitsyn A."/>
            <person name="Khanna P."/>
            <person name="Romanova D.Y."/>
            <person name="Williams P."/>
            <person name="Greenwood S.J."/>
            <person name="Moroz L.L."/>
            <person name="Walt D.R."/>
            <person name="Bodnar A.G."/>
        </authorList>
    </citation>
    <scope>NUCLEOTIDE SEQUENCE</scope>
    <source>
        <strain evidence="4">GMGI-L3</strain>
    </source>
</reference>